<keyword evidence="5" id="KW-0804">Transcription</keyword>
<keyword evidence="4" id="KW-0238">DNA-binding</keyword>
<sequence>MTEYLYQRLASALRQQIEQGVWQAGDRLPSIRALSSDHRMAKISVQKALHTLEASGLIEARARSGYFVSPRAVRAGGSQTGDTDSPRTVNLPQLFHEIMARSAAFDLCPGAQLGSPAPHLLRLNRHLGRALRHQPGRKAIYYGDPDGLPTLREQIGARYRSRGCPLDPAEIAITGGCQNSLFLALMACCQPGDTVAVESPAFYGVLQLLQQLGLKVVEIPACPVRGVRAEELEAAVRRWQVKVCVLTPSYATPTGATIPVEEQRKLVALTRRYPLTLVEDDIYGDLGFHLQAEPLKRFDTLGKVILCGSFSKSLSRDLRLGWISGGQFHRRIVQLKLINQLSVSQATQEGLTSFLAEGHYKRHLASVRRQLMNQRDQLVDAITEEWSGPYAHTLPEGGLSLWLELSPAVDTKAAYQALLAHNIVITPGALFTTSSRFDHCLRLSFCQPVTGVRRQAIARIASVLGHQSP</sequence>
<dbReference type="GO" id="GO:0003677">
    <property type="term" value="F:DNA binding"/>
    <property type="evidence" value="ECO:0007669"/>
    <property type="project" value="UniProtKB-KW"/>
</dbReference>
<dbReference type="PANTHER" id="PTHR46577:SF2">
    <property type="entry name" value="TRANSCRIPTIONAL REGULATORY PROTEIN"/>
    <property type="match status" value="1"/>
</dbReference>
<evidence type="ECO:0000313" key="8">
    <source>
        <dbReference type="Proteomes" id="UP000305674"/>
    </source>
</evidence>
<dbReference type="PROSITE" id="PS50949">
    <property type="entry name" value="HTH_GNTR"/>
    <property type="match status" value="1"/>
</dbReference>
<gene>
    <name evidence="7" type="ORF">FCL40_04765</name>
</gene>
<dbReference type="OrthoDB" id="9804020at2"/>
<evidence type="ECO:0000256" key="5">
    <source>
        <dbReference type="ARBA" id="ARBA00023163"/>
    </source>
</evidence>
<keyword evidence="3" id="KW-0805">Transcription regulation</keyword>
<organism evidence="7 8">
    <name type="scientific">Ferrimonas sediminicola</name>
    <dbReference type="NCBI Taxonomy" id="2569538"/>
    <lineage>
        <taxon>Bacteria</taxon>
        <taxon>Pseudomonadati</taxon>
        <taxon>Pseudomonadota</taxon>
        <taxon>Gammaproteobacteria</taxon>
        <taxon>Alteromonadales</taxon>
        <taxon>Ferrimonadaceae</taxon>
        <taxon>Ferrimonas</taxon>
    </lineage>
</organism>
<protein>
    <submittedName>
        <fullName evidence="7">PLP-dependent aminotransferase family protein</fullName>
    </submittedName>
</protein>
<dbReference type="InterPro" id="IPR036388">
    <property type="entry name" value="WH-like_DNA-bd_sf"/>
</dbReference>
<evidence type="ECO:0000313" key="7">
    <source>
        <dbReference type="EMBL" id="TKB50469.1"/>
    </source>
</evidence>
<reference evidence="7 8" key="1">
    <citation type="submission" date="2019-04" db="EMBL/GenBank/DDBJ databases">
        <authorList>
            <person name="Hwang J.C."/>
        </authorList>
    </citation>
    <scope>NUCLEOTIDE SEQUENCE [LARGE SCALE GENOMIC DNA]</scope>
    <source>
        <strain evidence="7 8">IMCC35001</strain>
    </source>
</reference>
<dbReference type="InterPro" id="IPR015424">
    <property type="entry name" value="PyrdxlP-dep_Trfase"/>
</dbReference>
<dbReference type="CDD" id="cd00609">
    <property type="entry name" value="AAT_like"/>
    <property type="match status" value="1"/>
</dbReference>
<dbReference type="Pfam" id="PF00155">
    <property type="entry name" value="Aminotran_1_2"/>
    <property type="match status" value="1"/>
</dbReference>
<dbReference type="SUPFAM" id="SSF46785">
    <property type="entry name" value="Winged helix' DNA-binding domain"/>
    <property type="match status" value="1"/>
</dbReference>
<keyword evidence="2" id="KW-0663">Pyridoxal phosphate</keyword>
<evidence type="ECO:0000256" key="2">
    <source>
        <dbReference type="ARBA" id="ARBA00022898"/>
    </source>
</evidence>
<dbReference type="Gene3D" id="3.90.1150.10">
    <property type="entry name" value="Aspartate Aminotransferase, domain 1"/>
    <property type="match status" value="1"/>
</dbReference>
<keyword evidence="8" id="KW-1185">Reference proteome</keyword>
<feature type="domain" description="HTH gntR-type" evidence="6">
    <location>
        <begin position="3"/>
        <end position="71"/>
    </location>
</feature>
<dbReference type="PANTHER" id="PTHR46577">
    <property type="entry name" value="HTH-TYPE TRANSCRIPTIONAL REGULATORY PROTEIN GABR"/>
    <property type="match status" value="1"/>
</dbReference>
<dbReference type="SUPFAM" id="SSF53383">
    <property type="entry name" value="PLP-dependent transferases"/>
    <property type="match status" value="1"/>
</dbReference>
<keyword evidence="7" id="KW-0808">Transferase</keyword>
<dbReference type="Gene3D" id="3.40.640.10">
    <property type="entry name" value="Type I PLP-dependent aspartate aminotransferase-like (Major domain)"/>
    <property type="match status" value="1"/>
</dbReference>
<dbReference type="InterPro" id="IPR015422">
    <property type="entry name" value="PyrdxlP-dep_Trfase_small"/>
</dbReference>
<dbReference type="GO" id="GO:0003700">
    <property type="term" value="F:DNA-binding transcription factor activity"/>
    <property type="evidence" value="ECO:0007669"/>
    <property type="project" value="InterPro"/>
</dbReference>
<evidence type="ECO:0000259" key="6">
    <source>
        <dbReference type="PROSITE" id="PS50949"/>
    </source>
</evidence>
<dbReference type="InterPro" id="IPR000524">
    <property type="entry name" value="Tscrpt_reg_HTH_GntR"/>
</dbReference>
<comment type="similarity">
    <text evidence="1">In the C-terminal section; belongs to the class-I pyridoxal-phosphate-dependent aminotransferase family.</text>
</comment>
<dbReference type="InterPro" id="IPR015421">
    <property type="entry name" value="PyrdxlP-dep_Trfase_major"/>
</dbReference>
<dbReference type="EMBL" id="SWCI01000002">
    <property type="protein sequence ID" value="TKB50469.1"/>
    <property type="molecule type" value="Genomic_DNA"/>
</dbReference>
<dbReference type="GO" id="GO:0030170">
    <property type="term" value="F:pyridoxal phosphate binding"/>
    <property type="evidence" value="ECO:0007669"/>
    <property type="project" value="InterPro"/>
</dbReference>
<name>A0A4U1BIS5_9GAMM</name>
<dbReference type="InterPro" id="IPR036390">
    <property type="entry name" value="WH_DNA-bd_sf"/>
</dbReference>
<evidence type="ECO:0000256" key="4">
    <source>
        <dbReference type="ARBA" id="ARBA00023125"/>
    </source>
</evidence>
<proteinExistence type="inferred from homology"/>
<dbReference type="AlphaFoldDB" id="A0A4U1BIS5"/>
<accession>A0A4U1BIS5</accession>
<dbReference type="SMART" id="SM00345">
    <property type="entry name" value="HTH_GNTR"/>
    <property type="match status" value="1"/>
</dbReference>
<evidence type="ECO:0000256" key="1">
    <source>
        <dbReference type="ARBA" id="ARBA00005384"/>
    </source>
</evidence>
<keyword evidence="7" id="KW-0032">Aminotransferase</keyword>
<comment type="caution">
    <text evidence="7">The sequence shown here is derived from an EMBL/GenBank/DDBJ whole genome shotgun (WGS) entry which is preliminary data.</text>
</comment>
<dbReference type="InterPro" id="IPR051446">
    <property type="entry name" value="HTH_trans_reg/aminotransferase"/>
</dbReference>
<dbReference type="Gene3D" id="1.10.10.10">
    <property type="entry name" value="Winged helix-like DNA-binding domain superfamily/Winged helix DNA-binding domain"/>
    <property type="match status" value="1"/>
</dbReference>
<dbReference type="GO" id="GO:0008483">
    <property type="term" value="F:transaminase activity"/>
    <property type="evidence" value="ECO:0007669"/>
    <property type="project" value="UniProtKB-KW"/>
</dbReference>
<evidence type="ECO:0000256" key="3">
    <source>
        <dbReference type="ARBA" id="ARBA00023015"/>
    </source>
</evidence>
<dbReference type="Proteomes" id="UP000305674">
    <property type="component" value="Unassembled WGS sequence"/>
</dbReference>
<dbReference type="CDD" id="cd07377">
    <property type="entry name" value="WHTH_GntR"/>
    <property type="match status" value="1"/>
</dbReference>
<dbReference type="Pfam" id="PF00392">
    <property type="entry name" value="GntR"/>
    <property type="match status" value="1"/>
</dbReference>
<dbReference type="RefSeq" id="WP_136851869.1">
    <property type="nucleotide sequence ID" value="NZ_SWCI01000002.1"/>
</dbReference>
<dbReference type="InterPro" id="IPR004839">
    <property type="entry name" value="Aminotransferase_I/II_large"/>
</dbReference>